<feature type="transmembrane region" description="Helical" evidence="6">
    <location>
        <begin position="468"/>
        <end position="490"/>
    </location>
</feature>
<protein>
    <recommendedName>
        <fullName evidence="9">Amino acid permease/ SLC12A domain-containing protein</fullName>
    </recommendedName>
</protein>
<feature type="transmembrane region" description="Helical" evidence="6">
    <location>
        <begin position="265"/>
        <end position="286"/>
    </location>
</feature>
<feature type="transmembrane region" description="Helical" evidence="6">
    <location>
        <begin position="441"/>
        <end position="462"/>
    </location>
</feature>
<dbReference type="GO" id="GO:0022857">
    <property type="term" value="F:transmembrane transporter activity"/>
    <property type="evidence" value="ECO:0007669"/>
    <property type="project" value="InterPro"/>
</dbReference>
<evidence type="ECO:0000256" key="1">
    <source>
        <dbReference type="ARBA" id="ARBA00004141"/>
    </source>
</evidence>
<dbReference type="InterPro" id="IPR002293">
    <property type="entry name" value="AA/rel_permease1"/>
</dbReference>
<name>A0A1V6TTD3_9EURO</name>
<evidence type="ECO:0000256" key="4">
    <source>
        <dbReference type="ARBA" id="ARBA00022989"/>
    </source>
</evidence>
<keyword evidence="2" id="KW-0813">Transport</keyword>
<feature type="transmembrane region" description="Helical" evidence="6">
    <location>
        <begin position="157"/>
        <end position="176"/>
    </location>
</feature>
<dbReference type="Pfam" id="PF13520">
    <property type="entry name" value="AA_permease_2"/>
    <property type="match status" value="1"/>
</dbReference>
<dbReference type="PIRSF" id="PIRSF006060">
    <property type="entry name" value="AA_transporter"/>
    <property type="match status" value="1"/>
</dbReference>
<feature type="transmembrane region" description="Helical" evidence="6">
    <location>
        <begin position="369"/>
        <end position="389"/>
    </location>
</feature>
<keyword evidence="3 6" id="KW-0812">Transmembrane</keyword>
<dbReference type="Gene3D" id="1.20.1740.10">
    <property type="entry name" value="Amino acid/polyamine transporter I"/>
    <property type="match status" value="1"/>
</dbReference>
<evidence type="ECO:0000256" key="2">
    <source>
        <dbReference type="ARBA" id="ARBA00022448"/>
    </source>
</evidence>
<feature type="transmembrane region" description="Helical" evidence="6">
    <location>
        <begin position="61"/>
        <end position="83"/>
    </location>
</feature>
<keyword evidence="4 6" id="KW-1133">Transmembrane helix</keyword>
<evidence type="ECO:0008006" key="9">
    <source>
        <dbReference type="Google" id="ProtNLM"/>
    </source>
</evidence>
<dbReference type="AlphaFoldDB" id="A0A1V6TTD3"/>
<proteinExistence type="predicted"/>
<reference evidence="8" key="1">
    <citation type="journal article" date="2017" name="Nat. Microbiol.">
        <title>Global analysis of biosynthetic gene clusters reveals vast potential of secondary metabolite production in Penicillium species.</title>
        <authorList>
            <person name="Nielsen J.C."/>
            <person name="Grijseels S."/>
            <person name="Prigent S."/>
            <person name="Ji B."/>
            <person name="Dainat J."/>
            <person name="Nielsen K.F."/>
            <person name="Frisvad J.C."/>
            <person name="Workman M."/>
            <person name="Nielsen J."/>
        </authorList>
    </citation>
    <scope>NUCLEOTIDE SEQUENCE [LARGE SCALE GENOMIC DNA]</scope>
    <source>
        <strain evidence="8">IBT 24891</strain>
    </source>
</reference>
<evidence type="ECO:0000256" key="3">
    <source>
        <dbReference type="ARBA" id="ARBA00022692"/>
    </source>
</evidence>
<dbReference type="GO" id="GO:0016020">
    <property type="term" value="C:membrane"/>
    <property type="evidence" value="ECO:0007669"/>
    <property type="project" value="UniProtKB-SubCell"/>
</dbReference>
<accession>A0A1V6TTD3</accession>
<gene>
    <name evidence="7" type="ORF">PENSTE_c002G05462</name>
</gene>
<feature type="transmembrane region" description="Helical" evidence="6">
    <location>
        <begin position="121"/>
        <end position="145"/>
    </location>
</feature>
<feature type="transmembrane region" description="Helical" evidence="6">
    <location>
        <begin position="395"/>
        <end position="420"/>
    </location>
</feature>
<feature type="transmembrane region" description="Helical" evidence="6">
    <location>
        <begin position="182"/>
        <end position="203"/>
    </location>
</feature>
<dbReference type="PANTHER" id="PTHR45649:SF14">
    <property type="entry name" value="GABA PERMEASE"/>
    <property type="match status" value="1"/>
</dbReference>
<feature type="transmembrane region" description="Helical" evidence="6">
    <location>
        <begin position="325"/>
        <end position="348"/>
    </location>
</feature>
<dbReference type="Proteomes" id="UP000191285">
    <property type="component" value="Unassembled WGS sequence"/>
</dbReference>
<evidence type="ECO:0000313" key="7">
    <source>
        <dbReference type="EMBL" id="OQE29511.1"/>
    </source>
</evidence>
<comment type="caution">
    <text evidence="7">The sequence shown here is derived from an EMBL/GenBank/DDBJ whole genome shotgun (WGS) entry which is preliminary data.</text>
</comment>
<dbReference type="OrthoDB" id="3257095at2759"/>
<evidence type="ECO:0000256" key="6">
    <source>
        <dbReference type="SAM" id="Phobius"/>
    </source>
</evidence>
<comment type="subcellular location">
    <subcellularLocation>
        <location evidence="1">Membrane</location>
        <topology evidence="1">Multi-pass membrane protein</topology>
    </subcellularLocation>
</comment>
<feature type="transmembrane region" description="Helical" evidence="6">
    <location>
        <begin position="30"/>
        <end position="49"/>
    </location>
</feature>
<dbReference type="PANTHER" id="PTHR45649">
    <property type="entry name" value="AMINO-ACID PERMEASE BAT1"/>
    <property type="match status" value="1"/>
</dbReference>
<keyword evidence="5 6" id="KW-0472">Membrane</keyword>
<dbReference type="EMBL" id="MLKD01000002">
    <property type="protein sequence ID" value="OQE29511.1"/>
    <property type="molecule type" value="Genomic_DNA"/>
</dbReference>
<evidence type="ECO:0000313" key="8">
    <source>
        <dbReference type="Proteomes" id="UP000191285"/>
    </source>
</evidence>
<keyword evidence="8" id="KW-1185">Reference proteome</keyword>
<organism evidence="7 8">
    <name type="scientific">Penicillium steckii</name>
    <dbReference type="NCBI Taxonomy" id="303698"/>
    <lineage>
        <taxon>Eukaryota</taxon>
        <taxon>Fungi</taxon>
        <taxon>Dikarya</taxon>
        <taxon>Ascomycota</taxon>
        <taxon>Pezizomycotina</taxon>
        <taxon>Eurotiomycetes</taxon>
        <taxon>Eurotiomycetidae</taxon>
        <taxon>Eurotiales</taxon>
        <taxon>Aspergillaceae</taxon>
        <taxon>Penicillium</taxon>
    </lineage>
</organism>
<sequence>MDEIADKSALGDDETRLASLGLEQAMKRNFNVWSLIFMGFCTSVTWEVITSSMAQALMTGGSSSIVWGFLASSCGALLIAFSLSEYASMIPTAGGQYHYVAALAPPRSRRVLSWIADWVTIWAWILSALAGLFANTLLLQSYIILFSKEYLYQRLHTSLMLVAFATWCAVVSIFGIKLLHRLTFLGIALHIGGYLTTMIYLLVAVRPKISATYVFTDLTNLSGWKSDGVAWSIGLMGSALSLTNWDSTLHLAEGMKDASKKLPRTIWGCVATSSLITFPWVIALSFCITDIQAVLNGPVGRLAPLTQIVYNISGGDLSTTIGVTWFFLFLSTFVGGPSVLTATSRIVWSFAREGALPPIFGQIHPRLGVPVNAIILCWAVISAMSFIYVGNETAFYGISSGVTVVMIFSYSFPIMIDIMYPVRNENLPFGSFQLGRAKWPVNVGAVCWSIYLMIFMCFPSTIPVTQINMNYSVVIFAFPFVLAGITWFSYGRKIYKAPFKEDSD</sequence>
<evidence type="ECO:0000256" key="5">
    <source>
        <dbReference type="ARBA" id="ARBA00023136"/>
    </source>
</evidence>